<organism evidence="2 3">
    <name type="scientific">Paenibacillus albus</name>
    <dbReference type="NCBI Taxonomy" id="2495582"/>
    <lineage>
        <taxon>Bacteria</taxon>
        <taxon>Bacillati</taxon>
        <taxon>Bacillota</taxon>
        <taxon>Bacilli</taxon>
        <taxon>Bacillales</taxon>
        <taxon>Paenibacillaceae</taxon>
        <taxon>Paenibacillus</taxon>
    </lineage>
</organism>
<dbReference type="Proteomes" id="UP000272528">
    <property type="component" value="Chromosome"/>
</dbReference>
<accession>A0A3S9AAG9</accession>
<protein>
    <submittedName>
        <fullName evidence="2">Transposase</fullName>
    </submittedName>
</protein>
<evidence type="ECO:0000313" key="2">
    <source>
        <dbReference type="EMBL" id="AZN42742.1"/>
    </source>
</evidence>
<dbReference type="OrthoDB" id="419816at2"/>
<dbReference type="KEGG" id="palb:EJC50_25930"/>
<sequence>MAIDHDRLFKEMVRTYFEEFMLLFFPQAFEAIDFGHLTFLSEELFTDVVAGEKYKVDFLIETRLKGEEALIIVHLESQAQWQSKFPERMFIYFSRLYEKYRRPILPIAIFSYDEARDEPDSFQLHLPFQHVLDFSYCIVELRKKDWRQYIKQDNPIAAAMLCKMGYTKDERVQVKKEFLRMLVRLEIDPARMRLITGFFDTYLILNDIEKQELEREIQTLIHTEEEKVMELMELKTQWEKDAELKGMLAGQIAGAIEGERKIVSKFIKSQFSDASSEMLRQLEQIADLDILDRLSDRLFQVRRSEDAQKLVDEAYQEQQQLR</sequence>
<feature type="coiled-coil region" evidence="1">
    <location>
        <begin position="210"/>
        <end position="241"/>
    </location>
</feature>
<name>A0A3S9AAG9_9BACL</name>
<dbReference type="EMBL" id="CP034437">
    <property type="protein sequence ID" value="AZN42742.1"/>
    <property type="molecule type" value="Genomic_DNA"/>
</dbReference>
<gene>
    <name evidence="2" type="ORF">EJC50_25930</name>
</gene>
<evidence type="ECO:0000313" key="3">
    <source>
        <dbReference type="Proteomes" id="UP000272528"/>
    </source>
</evidence>
<reference evidence="3" key="1">
    <citation type="submission" date="2018-12" db="EMBL/GenBank/DDBJ databases">
        <title>Genome sequence of Peanibacillus sp.</title>
        <authorList>
            <person name="Subramani G."/>
            <person name="Srinivasan S."/>
            <person name="Kim M.K."/>
        </authorList>
    </citation>
    <scope>NUCLEOTIDE SEQUENCE [LARGE SCALE GENOMIC DNA]</scope>
    <source>
        <strain evidence="3">18JY67-1</strain>
    </source>
</reference>
<evidence type="ECO:0000256" key="1">
    <source>
        <dbReference type="SAM" id="Coils"/>
    </source>
</evidence>
<keyword evidence="1" id="KW-0175">Coiled coil</keyword>
<proteinExistence type="predicted"/>
<keyword evidence="3" id="KW-1185">Reference proteome</keyword>
<dbReference type="PANTHER" id="PTHR35586:SF1">
    <property type="entry name" value="SLL1691 PROTEIN"/>
    <property type="match status" value="1"/>
</dbReference>
<dbReference type="AlphaFoldDB" id="A0A3S9AAG9"/>
<dbReference type="PANTHER" id="PTHR35586">
    <property type="entry name" value="SLL1691 PROTEIN"/>
    <property type="match status" value="1"/>
</dbReference>